<evidence type="ECO:0000256" key="3">
    <source>
        <dbReference type="ARBA" id="ARBA00022536"/>
    </source>
</evidence>
<comment type="caution">
    <text evidence="8">Lacks conserved residue(s) required for the propagation of feature annotation.</text>
</comment>
<evidence type="ECO:0000256" key="9">
    <source>
        <dbReference type="SAM" id="MobiDB-lite"/>
    </source>
</evidence>
<dbReference type="FunFam" id="2.10.25.10:FF:000014">
    <property type="entry name" value="Latent-transforming growth factor beta-binding protein 3"/>
    <property type="match status" value="1"/>
</dbReference>
<keyword evidence="5" id="KW-0677">Repeat</keyword>
<feature type="compositionally biased region" description="Basic residues" evidence="9">
    <location>
        <begin position="245"/>
        <end position="254"/>
    </location>
</feature>
<evidence type="ECO:0000259" key="11">
    <source>
        <dbReference type="PROSITE" id="PS50825"/>
    </source>
</evidence>
<evidence type="ECO:0000256" key="1">
    <source>
        <dbReference type="ARBA" id="ARBA00004613"/>
    </source>
</evidence>
<feature type="compositionally biased region" description="Polar residues" evidence="9">
    <location>
        <begin position="134"/>
        <end position="151"/>
    </location>
</feature>
<feature type="compositionally biased region" description="Basic and acidic residues" evidence="9">
    <location>
        <begin position="37"/>
        <end position="48"/>
    </location>
</feature>
<keyword evidence="2" id="KW-0964">Secreted</keyword>
<dbReference type="InterPro" id="IPR049883">
    <property type="entry name" value="NOTCH1_EGF-like"/>
</dbReference>
<keyword evidence="8" id="KW-0768">Sushi</keyword>
<feature type="region of interest" description="Disordered" evidence="9">
    <location>
        <begin position="37"/>
        <end position="272"/>
    </location>
</feature>
<organism evidence="13 14">
    <name type="scientific">Dinoponera quadriceps</name>
    <name type="common">South American ant</name>
    <dbReference type="NCBI Taxonomy" id="609295"/>
    <lineage>
        <taxon>Eukaryota</taxon>
        <taxon>Metazoa</taxon>
        <taxon>Ecdysozoa</taxon>
        <taxon>Arthropoda</taxon>
        <taxon>Hexapoda</taxon>
        <taxon>Insecta</taxon>
        <taxon>Pterygota</taxon>
        <taxon>Neoptera</taxon>
        <taxon>Endopterygota</taxon>
        <taxon>Hymenoptera</taxon>
        <taxon>Apocrita</taxon>
        <taxon>Aculeata</taxon>
        <taxon>Formicoidea</taxon>
        <taxon>Formicidae</taxon>
        <taxon>Ponerinae</taxon>
        <taxon>Ponerini</taxon>
        <taxon>Dinoponera</taxon>
    </lineage>
</organism>
<keyword evidence="7" id="KW-0325">Glycoprotein</keyword>
<evidence type="ECO:0000256" key="5">
    <source>
        <dbReference type="ARBA" id="ARBA00022737"/>
    </source>
</evidence>
<evidence type="ECO:0000256" key="2">
    <source>
        <dbReference type="ARBA" id="ARBA00022525"/>
    </source>
</evidence>
<dbReference type="Pfam" id="PF02494">
    <property type="entry name" value="HYR"/>
    <property type="match status" value="1"/>
</dbReference>
<sequence length="1067" mass="117152">MCVIVGKRASGHAGLACAVLFLLVGIALPTGLCQNAEPRRGAREDGNLAEKSGLAGDDESYTPGVHEQQGRDTSSESKGVLEKNRRTLPSRGAVKEGAEEAEAKAEEARGERHNADKHLFLPKNGAGAPPRRNVNVTATTSGRQQEGNFGSRTRKKRRRGAEAKSPAGHVTREIAEDSRENEIRGARQSSARRNNNPLSKSRPRNREARKSRAERRRRRKKGRKERQRSGGTSRDEDRRRDVARRASKYKRKTHDGRFPIGKLGSARTNASDYSSIEKSSYVTVDSGGPPTTATTTTTGVVVGTTKLSSLQHQSTLEGKPARTTPRRGIYADTVEREFSRHLEMEISRSALKDSSFLEDDIFDRSPKKSAGKSAAQVAGGTDGKLGFGSSRYDAERMLGYTRTEEDLPILDLENEVLARTLKDYNAYMTSSLKLVSLPRHGEPSIRHATSHPPRKPIINSEESLDEDLGGGTEVTGVTKATRDSDDNTRGDLSCINGTFLPAPLSRHALIKYVKSSTPGHEYLEADYECVPGFHMVSPTSRLVCRSRQWVGQVPKCEIKQNPNGVCAEASCEHVCNEINGRPVCSCYKGFRLDGHKCADVNECDTGNAGCEYKCVNTPGSFRCECPNGMKQGKDRYTCTDINECLLNNGHGPCQDTCRNLIGGYECSCEGLQDTSLAADNHTCEHIGPCSVNNAGCSHTCLSTMGRVFCLCPDGFMLEDDWKTCQDVDECSVPDLQTELCRYGCINTPGSYRCAEPMELKDQPVLDSLSITCLPGYEQTSHGTCIDINECTVDNGGCTEVCENTDGSFFCACDGDEKALSSDGKSCVDINTISCLPLSPVNRGYLICSRSATSKLWRDRRKVPNRPGTRCFLKCPHGYQLRGEYELTCRSDGTWDGPKYGKCIRYSKPRLECPKDVVAELPPGGGEAFVTFDQPATDLDWFRYVRSKPAWGTRLEANLKPGVHEITFFARHPVSKKQASCVLRIIVKGGEAPKVKDCPNDIEIVGKNGTAITWTEPSFTDNVKVTRISNNESPGRRFDVGGHRIEYEAGDEAGWSSKCVFTVVLRQE</sequence>
<dbReference type="SMART" id="SM00179">
    <property type="entry name" value="EGF_CA"/>
    <property type="match status" value="5"/>
</dbReference>
<dbReference type="Pfam" id="PF00084">
    <property type="entry name" value="Sushi"/>
    <property type="match status" value="2"/>
</dbReference>
<dbReference type="InterPro" id="IPR000436">
    <property type="entry name" value="Sushi_SCR_CCP_dom"/>
</dbReference>
<dbReference type="PANTHER" id="PTHR24034:SF209">
    <property type="entry name" value="EGF-LIKE DOMAIN-CONTAINING PROTEIN"/>
    <property type="match status" value="1"/>
</dbReference>
<dbReference type="SUPFAM" id="SSF57196">
    <property type="entry name" value="EGF/Laminin"/>
    <property type="match status" value="4"/>
</dbReference>
<dbReference type="Pfam" id="PF07645">
    <property type="entry name" value="EGF_CA"/>
    <property type="match status" value="4"/>
</dbReference>
<dbReference type="KEGG" id="dqu:106749449"/>
<dbReference type="InterPro" id="IPR003410">
    <property type="entry name" value="HYR_dom"/>
</dbReference>
<dbReference type="Pfam" id="PF14670">
    <property type="entry name" value="FXa_inhibition"/>
    <property type="match status" value="1"/>
</dbReference>
<dbReference type="SMART" id="SM00181">
    <property type="entry name" value="EGF"/>
    <property type="match status" value="7"/>
</dbReference>
<dbReference type="CDD" id="cd00033">
    <property type="entry name" value="CCP"/>
    <property type="match status" value="1"/>
</dbReference>
<dbReference type="CDD" id="cd00054">
    <property type="entry name" value="EGF_CA"/>
    <property type="match status" value="2"/>
</dbReference>
<evidence type="ECO:0000313" key="14">
    <source>
        <dbReference type="RefSeq" id="XP_014484382.1"/>
    </source>
</evidence>
<protein>
    <submittedName>
        <fullName evidence="14">Uncharacterized protein LOC106749449 isoform X1</fullName>
    </submittedName>
</protein>
<evidence type="ECO:0000256" key="10">
    <source>
        <dbReference type="SAM" id="SignalP"/>
    </source>
</evidence>
<dbReference type="SMART" id="SM00032">
    <property type="entry name" value="CCP"/>
    <property type="match status" value="2"/>
</dbReference>
<dbReference type="FunFam" id="2.10.25.10:FF:000037">
    <property type="entry name" value="Signal peptide, CUB domain and EGF-like domain-containing 2"/>
    <property type="match status" value="1"/>
</dbReference>
<dbReference type="InterPro" id="IPR000742">
    <property type="entry name" value="EGF"/>
</dbReference>
<comment type="subcellular location">
    <subcellularLocation>
        <location evidence="1">Secreted</location>
    </subcellularLocation>
</comment>
<dbReference type="SUPFAM" id="SSF57184">
    <property type="entry name" value="Growth factor receptor domain"/>
    <property type="match status" value="1"/>
</dbReference>
<feature type="compositionally biased region" description="Basic residues" evidence="9">
    <location>
        <begin position="212"/>
        <end position="226"/>
    </location>
</feature>
<gene>
    <name evidence="14" type="primary">LOC106749449</name>
</gene>
<evidence type="ECO:0000256" key="8">
    <source>
        <dbReference type="PROSITE-ProRule" id="PRU00302"/>
    </source>
</evidence>
<dbReference type="InterPro" id="IPR001881">
    <property type="entry name" value="EGF-like_Ca-bd_dom"/>
</dbReference>
<keyword evidence="3" id="KW-0245">EGF-like domain</keyword>
<dbReference type="PROSITE" id="PS50923">
    <property type="entry name" value="SUSHI"/>
    <property type="match status" value="1"/>
</dbReference>
<dbReference type="InterPro" id="IPR035976">
    <property type="entry name" value="Sushi/SCR/CCP_sf"/>
</dbReference>
<feature type="signal peptide" evidence="10">
    <location>
        <begin position="1"/>
        <end position="29"/>
    </location>
</feature>
<dbReference type="OrthoDB" id="10045365at2759"/>
<feature type="compositionally biased region" description="Basic and acidic residues" evidence="9">
    <location>
        <begin position="170"/>
        <end position="185"/>
    </location>
</feature>
<feature type="region of interest" description="Disordered" evidence="9">
    <location>
        <begin position="442"/>
        <end position="486"/>
    </location>
</feature>
<evidence type="ECO:0000256" key="7">
    <source>
        <dbReference type="ARBA" id="ARBA00023180"/>
    </source>
</evidence>
<dbReference type="RefSeq" id="XP_014484382.1">
    <property type="nucleotide sequence ID" value="XM_014628896.1"/>
</dbReference>
<dbReference type="PROSITE" id="PS50825">
    <property type="entry name" value="HYR"/>
    <property type="match status" value="1"/>
</dbReference>
<evidence type="ECO:0000256" key="6">
    <source>
        <dbReference type="ARBA" id="ARBA00023157"/>
    </source>
</evidence>
<accession>A0A6P3Y241</accession>
<feature type="domain" description="HYR" evidence="11">
    <location>
        <begin position="987"/>
        <end position="1066"/>
    </location>
</feature>
<feature type="compositionally biased region" description="Basic and acidic residues" evidence="9">
    <location>
        <begin position="233"/>
        <end position="244"/>
    </location>
</feature>
<dbReference type="GO" id="GO:0005509">
    <property type="term" value="F:calcium ion binding"/>
    <property type="evidence" value="ECO:0007669"/>
    <property type="project" value="InterPro"/>
</dbReference>
<feature type="compositionally biased region" description="Polar residues" evidence="9">
    <location>
        <begin position="187"/>
        <end position="199"/>
    </location>
</feature>
<dbReference type="InterPro" id="IPR050751">
    <property type="entry name" value="ECM_structural_protein"/>
</dbReference>
<dbReference type="Proteomes" id="UP000515204">
    <property type="component" value="Unplaced"/>
</dbReference>
<dbReference type="SUPFAM" id="SSF57535">
    <property type="entry name" value="Complement control module/SCR domain"/>
    <property type="match status" value="1"/>
</dbReference>
<reference evidence="14" key="1">
    <citation type="submission" date="2025-08" db="UniProtKB">
        <authorList>
            <consortium name="RefSeq"/>
        </authorList>
    </citation>
    <scope>IDENTIFICATION</scope>
</reference>
<evidence type="ECO:0000259" key="12">
    <source>
        <dbReference type="PROSITE" id="PS50923"/>
    </source>
</evidence>
<feature type="domain" description="Sushi" evidence="12">
    <location>
        <begin position="845"/>
        <end position="904"/>
    </location>
</feature>
<feature type="chain" id="PRO_5028259198" evidence="10">
    <location>
        <begin position="30"/>
        <end position="1067"/>
    </location>
</feature>
<dbReference type="PROSITE" id="PS01187">
    <property type="entry name" value="EGF_CA"/>
    <property type="match status" value="3"/>
</dbReference>
<dbReference type="GeneID" id="106749449"/>
<keyword evidence="6" id="KW-1015">Disulfide bond</keyword>
<dbReference type="Gene3D" id="2.10.25.10">
    <property type="entry name" value="Laminin"/>
    <property type="match status" value="6"/>
</dbReference>
<dbReference type="GO" id="GO:0005576">
    <property type="term" value="C:extracellular region"/>
    <property type="evidence" value="ECO:0007669"/>
    <property type="project" value="UniProtKB-SubCell"/>
</dbReference>
<dbReference type="InterPro" id="IPR009030">
    <property type="entry name" value="Growth_fac_rcpt_cys_sf"/>
</dbReference>
<dbReference type="InterPro" id="IPR018097">
    <property type="entry name" value="EGF_Ca-bd_CS"/>
</dbReference>
<proteinExistence type="predicted"/>
<feature type="region of interest" description="Disordered" evidence="9">
    <location>
        <begin position="365"/>
        <end position="388"/>
    </location>
</feature>
<evidence type="ECO:0000256" key="4">
    <source>
        <dbReference type="ARBA" id="ARBA00022729"/>
    </source>
</evidence>
<keyword evidence="4 10" id="KW-0732">Signal</keyword>
<dbReference type="AlphaFoldDB" id="A0A6P3Y241"/>
<keyword evidence="13" id="KW-1185">Reference proteome</keyword>
<feature type="compositionally biased region" description="Basic and acidic residues" evidence="9">
    <location>
        <begin position="68"/>
        <end position="85"/>
    </location>
</feature>
<dbReference type="Gene3D" id="2.10.70.10">
    <property type="entry name" value="Complement Module, domain 1"/>
    <property type="match status" value="2"/>
</dbReference>
<feature type="compositionally biased region" description="Basic and acidic residues" evidence="9">
    <location>
        <begin position="93"/>
        <end position="119"/>
    </location>
</feature>
<name>A0A6P3Y241_DINQU</name>
<evidence type="ECO:0000313" key="13">
    <source>
        <dbReference type="Proteomes" id="UP000515204"/>
    </source>
</evidence>
<dbReference type="PANTHER" id="PTHR24034">
    <property type="entry name" value="EGF-LIKE DOMAIN-CONTAINING PROTEIN"/>
    <property type="match status" value="1"/>
</dbReference>